<proteinExistence type="predicted"/>
<dbReference type="RefSeq" id="WP_141940311.1">
    <property type="nucleotide sequence ID" value="NZ_JAUSRE010000020.1"/>
</dbReference>
<keyword evidence="2" id="KW-1185">Reference proteome</keyword>
<sequence length="87" mass="9650">MEAQGVRTAQLRIGDQIEAWHRGRLFHKGRVTDVVPALELFWILDARTGTRKLLDPEALEIRHVDPAPVTVEVSAKPQPPAKPLAPA</sequence>
<evidence type="ECO:0000313" key="1">
    <source>
        <dbReference type="EMBL" id="MDP9889917.1"/>
    </source>
</evidence>
<accession>A0ABT9RXX1</accession>
<gene>
    <name evidence="1" type="ORF">J2X98_003529</name>
</gene>
<dbReference type="Proteomes" id="UP001226577">
    <property type="component" value="Unassembled WGS sequence"/>
</dbReference>
<comment type="caution">
    <text evidence="1">The sequence shown here is derived from an EMBL/GenBank/DDBJ whole genome shotgun (WGS) entry which is preliminary data.</text>
</comment>
<reference evidence="1 2" key="1">
    <citation type="submission" date="2023-07" db="EMBL/GenBank/DDBJ databases">
        <title>Sorghum-associated microbial communities from plants grown in Nebraska, USA.</title>
        <authorList>
            <person name="Schachtman D."/>
        </authorList>
    </citation>
    <scope>NUCLEOTIDE SEQUENCE [LARGE SCALE GENOMIC DNA]</scope>
    <source>
        <strain evidence="1 2">CC222</strain>
    </source>
</reference>
<dbReference type="EMBL" id="JAUSRE010000020">
    <property type="protein sequence ID" value="MDP9889917.1"/>
    <property type="molecule type" value="Genomic_DNA"/>
</dbReference>
<protein>
    <submittedName>
        <fullName evidence="1">Uncharacterized protein</fullName>
    </submittedName>
</protein>
<name>A0ABT9RXX1_9MICC</name>
<organism evidence="1 2">
    <name type="scientific">Pseudarthrobacter enclensis</name>
    <dbReference type="NCBI Taxonomy" id="993070"/>
    <lineage>
        <taxon>Bacteria</taxon>
        <taxon>Bacillati</taxon>
        <taxon>Actinomycetota</taxon>
        <taxon>Actinomycetes</taxon>
        <taxon>Micrococcales</taxon>
        <taxon>Micrococcaceae</taxon>
        <taxon>Pseudarthrobacter</taxon>
    </lineage>
</organism>
<evidence type="ECO:0000313" key="2">
    <source>
        <dbReference type="Proteomes" id="UP001226577"/>
    </source>
</evidence>